<dbReference type="STRING" id="1330330.IX53_02755"/>
<evidence type="ECO:0000259" key="1">
    <source>
        <dbReference type="Pfam" id="PF01266"/>
    </source>
</evidence>
<dbReference type="PANTHER" id="PTHR42720:SF1">
    <property type="entry name" value="GLYCEROL 3-PHOSPHATE OXIDASE"/>
    <property type="match status" value="1"/>
</dbReference>
<dbReference type="OrthoDB" id="9801699at2"/>
<dbReference type="SUPFAM" id="SSF51905">
    <property type="entry name" value="FAD/NAD(P)-binding domain"/>
    <property type="match status" value="1"/>
</dbReference>
<dbReference type="RefSeq" id="WP_047754053.1">
    <property type="nucleotide sequence ID" value="NZ_CAJUHA010000019.1"/>
</dbReference>
<dbReference type="InterPro" id="IPR006076">
    <property type="entry name" value="FAD-dep_OxRdtase"/>
</dbReference>
<dbReference type="InterPro" id="IPR041854">
    <property type="entry name" value="BFD-like_2Fe2S-bd_dom_sf"/>
</dbReference>
<name>A0A0G2ZDM0_9BACT</name>
<feature type="domain" description="FAD dependent oxidoreductase" evidence="1">
    <location>
        <begin position="2"/>
        <end position="357"/>
    </location>
</feature>
<dbReference type="EMBL" id="CP011232">
    <property type="protein sequence ID" value="AKI96918.1"/>
    <property type="molecule type" value="Genomic_DNA"/>
</dbReference>
<dbReference type="Proteomes" id="UP000035159">
    <property type="component" value="Chromosome"/>
</dbReference>
<dbReference type="CDD" id="cd19946">
    <property type="entry name" value="GlpA-like_Fer2_BFD-like"/>
    <property type="match status" value="1"/>
</dbReference>
<dbReference type="Gene3D" id="3.50.50.60">
    <property type="entry name" value="FAD/NAD(P)-binding domain"/>
    <property type="match status" value="1"/>
</dbReference>
<dbReference type="Gene3D" id="1.10.10.1100">
    <property type="entry name" value="BFD-like [2Fe-2S]-binding domain"/>
    <property type="match status" value="1"/>
</dbReference>
<dbReference type="Pfam" id="PF04324">
    <property type="entry name" value="Fer2_BFD"/>
    <property type="match status" value="1"/>
</dbReference>
<evidence type="ECO:0000313" key="3">
    <source>
        <dbReference type="EMBL" id="AKI96918.1"/>
    </source>
</evidence>
<proteinExistence type="predicted"/>
<dbReference type="AlphaFoldDB" id="A0A0G2ZDM0"/>
<dbReference type="InterPro" id="IPR007419">
    <property type="entry name" value="BFD-like_2Fe2S-bd_dom"/>
</dbReference>
<keyword evidence="4" id="KW-1185">Reference proteome</keyword>
<accession>A0A0G2ZDM0</accession>
<evidence type="ECO:0000313" key="4">
    <source>
        <dbReference type="Proteomes" id="UP000035159"/>
    </source>
</evidence>
<dbReference type="PANTHER" id="PTHR42720">
    <property type="entry name" value="GLYCEROL-3-PHOSPHATE DEHYDROGENASE"/>
    <property type="match status" value="1"/>
</dbReference>
<organism evidence="3 4">
    <name type="scientific">Kosmotoga pacifica</name>
    <dbReference type="NCBI Taxonomy" id="1330330"/>
    <lineage>
        <taxon>Bacteria</taxon>
        <taxon>Thermotogati</taxon>
        <taxon>Thermotogota</taxon>
        <taxon>Thermotogae</taxon>
        <taxon>Kosmotogales</taxon>
        <taxon>Kosmotogaceae</taxon>
        <taxon>Kosmotoga</taxon>
    </lineage>
</organism>
<dbReference type="SUPFAM" id="SSF54373">
    <property type="entry name" value="FAD-linked reductases, C-terminal domain"/>
    <property type="match status" value="1"/>
</dbReference>
<reference evidence="3 4" key="1">
    <citation type="submission" date="2015-04" db="EMBL/GenBank/DDBJ databases">
        <title>Complete Genome Sequence of Kosmotoga pacifica SLHLJ1.</title>
        <authorList>
            <person name="Jiang L.J."/>
            <person name="Shao Z.Z."/>
            <person name="Jebbar M."/>
        </authorList>
    </citation>
    <scope>NUCLEOTIDE SEQUENCE [LARGE SCALE GENOMIC DNA]</scope>
    <source>
        <strain evidence="3 4">SLHLJ1</strain>
    </source>
</reference>
<evidence type="ECO:0000259" key="2">
    <source>
        <dbReference type="Pfam" id="PF04324"/>
    </source>
</evidence>
<dbReference type="PATRIC" id="fig|1330330.3.peg.554"/>
<protein>
    <submittedName>
        <fullName evidence="3">Ferredoxin</fullName>
    </submittedName>
</protein>
<dbReference type="Gene3D" id="3.30.9.10">
    <property type="entry name" value="D-Amino Acid Oxidase, subunit A, domain 2"/>
    <property type="match status" value="1"/>
</dbReference>
<dbReference type="KEGG" id="kpf:IX53_02755"/>
<gene>
    <name evidence="3" type="ORF">IX53_02755</name>
</gene>
<dbReference type="InterPro" id="IPR036188">
    <property type="entry name" value="FAD/NAD-bd_sf"/>
</dbReference>
<dbReference type="Pfam" id="PF01266">
    <property type="entry name" value="DAO"/>
    <property type="match status" value="1"/>
</dbReference>
<feature type="domain" description="BFD-like [2Fe-2S]-binding" evidence="2">
    <location>
        <begin position="405"/>
        <end position="456"/>
    </location>
</feature>
<dbReference type="InterPro" id="IPR052745">
    <property type="entry name" value="G3P_Oxidase/Oxidoreductase"/>
</dbReference>
<sequence length="482" mass="52880">MKIAIIGGGIVGALLAYELSHYEVEVILIEKRSDFGQGVTKANSAIVHGGYDDPPGSLRASLCYHGNQLYDELSEKLGVPLKRTGSLVVARDSLDELKKLNELLEKGEKNGVSGIKIVDRSFMEEREPNLSKEFSYALYCPHTGITEPWMVAILAIEAAEKAGAELIKADGVIGGELHFRKVESLVLESGKKVKVDLVINAAGLYYHQIARKFGVRTPPVYLRKGQYILLDHAASKMVNGVIFPLPSEKGKGKLVVPTIDGGVLLGPTSEEISGFDPEDVSTTVSGLMDVIKAGDELIPGIVRSNWIIKSFAGLRPETRSKDFYIRNSDEVSNFVTVGAIRSPGLTAAPAIAHYVIEEILEQRMGLMLGKRKAVLNYRSQMFRVNESSLEEINKKIEEKADYGRIICHCNQVSEAEIIEAIRRGATSIDGVKFRTRAGFGRCQGGFCSWRIAKILSRELNVPLSEVRMNDAGTELFDGEVRV</sequence>